<feature type="domain" description="MIF4G-like type 2" evidence="2">
    <location>
        <begin position="4"/>
        <end position="55"/>
    </location>
</feature>
<dbReference type="EMBL" id="CAAALY010053702">
    <property type="protein sequence ID" value="VEL21904.1"/>
    <property type="molecule type" value="Genomic_DNA"/>
</dbReference>
<reference evidence="3" key="1">
    <citation type="submission" date="2018-11" db="EMBL/GenBank/DDBJ databases">
        <authorList>
            <consortium name="Pathogen Informatics"/>
        </authorList>
    </citation>
    <scope>NUCLEOTIDE SEQUENCE</scope>
</reference>
<dbReference type="AlphaFoldDB" id="A0A3S5CMV7"/>
<dbReference type="InterPro" id="IPR015174">
    <property type="entry name" value="MIF4G-like_typ-2"/>
</dbReference>
<sequence length="155" mass="15967">MELLHIFQSVWSNQAQLIVILLERLSKQGLLDPEAIVRWAYSPQMTEPLTGSASITSTVSASSLDAACAIGSQTSAFRQGYGCLDERAGGSAADGAEGITGSDGGKGVGKNVVGESGSIRSTSKTLASMPASASGNIVDPPDAYTKAHAKPRILE</sequence>
<proteinExistence type="predicted"/>
<accession>A0A3S5CMV7</accession>
<evidence type="ECO:0000256" key="1">
    <source>
        <dbReference type="SAM" id="MobiDB-lite"/>
    </source>
</evidence>
<organism evidence="3 4">
    <name type="scientific">Protopolystoma xenopodis</name>
    <dbReference type="NCBI Taxonomy" id="117903"/>
    <lineage>
        <taxon>Eukaryota</taxon>
        <taxon>Metazoa</taxon>
        <taxon>Spiralia</taxon>
        <taxon>Lophotrochozoa</taxon>
        <taxon>Platyhelminthes</taxon>
        <taxon>Monogenea</taxon>
        <taxon>Polyopisthocotylea</taxon>
        <taxon>Polystomatidea</taxon>
        <taxon>Polystomatidae</taxon>
        <taxon>Protopolystoma</taxon>
    </lineage>
</organism>
<feature type="compositionally biased region" description="Low complexity" evidence="1">
    <location>
        <begin position="109"/>
        <end position="118"/>
    </location>
</feature>
<name>A0A3S5CMV7_9PLAT</name>
<comment type="caution">
    <text evidence="3">The sequence shown here is derived from an EMBL/GenBank/DDBJ whole genome shotgun (WGS) entry which is preliminary data.</text>
</comment>
<dbReference type="Pfam" id="PF09090">
    <property type="entry name" value="MIF4G_like_2"/>
    <property type="match status" value="1"/>
</dbReference>
<keyword evidence="4" id="KW-1185">Reference proteome</keyword>
<dbReference type="GO" id="GO:0016070">
    <property type="term" value="P:RNA metabolic process"/>
    <property type="evidence" value="ECO:0007669"/>
    <property type="project" value="InterPro"/>
</dbReference>
<dbReference type="InterPro" id="IPR016024">
    <property type="entry name" value="ARM-type_fold"/>
</dbReference>
<feature type="compositionally biased region" description="Polar residues" evidence="1">
    <location>
        <begin position="119"/>
        <end position="135"/>
    </location>
</feature>
<evidence type="ECO:0000259" key="2">
    <source>
        <dbReference type="Pfam" id="PF09090"/>
    </source>
</evidence>
<dbReference type="OrthoDB" id="10252707at2759"/>
<evidence type="ECO:0000313" key="4">
    <source>
        <dbReference type="Proteomes" id="UP000784294"/>
    </source>
</evidence>
<dbReference type="Proteomes" id="UP000784294">
    <property type="component" value="Unassembled WGS sequence"/>
</dbReference>
<dbReference type="Gene3D" id="1.25.40.180">
    <property type="match status" value="1"/>
</dbReference>
<dbReference type="SUPFAM" id="SSF48371">
    <property type="entry name" value="ARM repeat"/>
    <property type="match status" value="1"/>
</dbReference>
<feature type="region of interest" description="Disordered" evidence="1">
    <location>
        <begin position="89"/>
        <end position="155"/>
    </location>
</feature>
<gene>
    <name evidence="3" type="ORF">PXEA_LOCUS15344</name>
</gene>
<evidence type="ECO:0000313" key="3">
    <source>
        <dbReference type="EMBL" id="VEL21904.1"/>
    </source>
</evidence>
<protein>
    <recommendedName>
        <fullName evidence="2">MIF4G-like type 2 domain-containing protein</fullName>
    </recommendedName>
</protein>